<dbReference type="InterPro" id="IPR013783">
    <property type="entry name" value="Ig-like_fold"/>
</dbReference>
<protein>
    <recommendedName>
        <fullName evidence="12">Fibronectin type-III domain-containing protein</fullName>
    </recommendedName>
</protein>
<keyword evidence="6" id="KW-1015">Disulfide bond</keyword>
<keyword evidence="4 10" id="KW-1133">Transmembrane helix</keyword>
<dbReference type="InterPro" id="IPR036116">
    <property type="entry name" value="FN3_sf"/>
</dbReference>
<evidence type="ECO:0000256" key="8">
    <source>
        <dbReference type="ARBA" id="ARBA00023180"/>
    </source>
</evidence>
<feature type="transmembrane region" description="Helical" evidence="10">
    <location>
        <begin position="752"/>
        <end position="773"/>
    </location>
</feature>
<sequence length="789" mass="87001">MRIWTTFFLLLGVWIDIQVQCFQEGMCPQKDPPRGVQVLAPGTEVTLHCSGRISVNGADIARTGTVSTGKAKRDVRGGTDGGGVRAGPAEEYGGVETVAANQSGLVEELDLASRAGERINLTREDRGSMNTGPNGSEAGGGGFVEGAVENANASDLGVAYHGALEEQGRAVRGLRDRVQWRVNGRLRERGGKDGDTLQLGPLRLGDKGNYSCHRGGRKVFSVEIIVAAPLEQPTLSCYRKMPTSKIRCDWTANQTVIPTPQCYLILEKGLYSQLSKVSCSFSASRARCWCVMEPKEGEDDAFDATLCLTSITGNVTSPTIQIHPQNIIKPDPPTNVTVRAEEGMEHRLKVTWKYPLTWRQSYYYLDFQLQYFPILNGEAMEVQNVSTKKGHHVINDIVPRTTYLLRVRAREEFGLGQWSDWSRHVYGRSWAAPEPSATIEVLSSSEIDPFYPFITGSGEGSGNEFPPVSSSLLPPKLTFHLSWVLAACVLVTIIVLAVFILRHREQFMSKLLMVIQSSTSRTPAPPPSQLPREGNPLVSPEPSTPPSLQEEERGEGIHLNNMGYFLSVSQKYKNQLQFLRRPAEARYFHSGFTPTLPVPACKFKPQNFRTLSIALRTRIRMSRAITKLLAGLVFLLSCCTVHGLECQVVEHANGSASYNVFGGRSSTNCSTEWMEIRKVIAFKDEVGEEQDDNVLAHYAKGILLKTCSKAVHYQEECPASGEIFNVPCPCNCSNSSAEGPNCEGEGCNRTHVVTIVTLVLFVFLIFPLAIVCFRKHIFGRCGRRPQGPL</sequence>
<accession>A0A9Q1FB38</accession>
<evidence type="ECO:0000256" key="5">
    <source>
        <dbReference type="ARBA" id="ARBA00023136"/>
    </source>
</evidence>
<keyword evidence="8" id="KW-0325">Glycoprotein</keyword>
<evidence type="ECO:0000256" key="10">
    <source>
        <dbReference type="SAM" id="Phobius"/>
    </source>
</evidence>
<feature type="transmembrane region" description="Helical" evidence="10">
    <location>
        <begin position="481"/>
        <end position="501"/>
    </location>
</feature>
<comment type="subcellular location">
    <subcellularLocation>
        <location evidence="1">Membrane</location>
        <topology evidence="1">Single-pass type I membrane protein</topology>
    </subcellularLocation>
</comment>
<evidence type="ECO:0000259" key="12">
    <source>
        <dbReference type="PROSITE" id="PS50853"/>
    </source>
</evidence>
<dbReference type="AlphaFoldDB" id="A0A9Q1FB38"/>
<dbReference type="Proteomes" id="UP001152622">
    <property type="component" value="Chromosome 7"/>
</dbReference>
<evidence type="ECO:0000256" key="1">
    <source>
        <dbReference type="ARBA" id="ARBA00004479"/>
    </source>
</evidence>
<feature type="region of interest" description="Disordered" evidence="9">
    <location>
        <begin position="520"/>
        <end position="552"/>
    </location>
</feature>
<dbReference type="OrthoDB" id="8634471at2759"/>
<dbReference type="InterPro" id="IPR003530">
    <property type="entry name" value="Hematopoietin_rcpt_L_F3_CS"/>
</dbReference>
<dbReference type="PANTHER" id="PTHR23037:SF22">
    <property type="entry name" value="CYTOKINE RECEPTOR COMMON SUBUNIT BETA"/>
    <property type="match status" value="1"/>
</dbReference>
<keyword evidence="7" id="KW-0675">Receptor</keyword>
<dbReference type="InterPro" id="IPR003961">
    <property type="entry name" value="FN3_dom"/>
</dbReference>
<evidence type="ECO:0000256" key="2">
    <source>
        <dbReference type="ARBA" id="ARBA00022692"/>
    </source>
</evidence>
<feature type="chain" id="PRO_5040262091" description="Fibronectin type-III domain-containing protein" evidence="11">
    <location>
        <begin position="22"/>
        <end position="789"/>
    </location>
</feature>
<dbReference type="PANTHER" id="PTHR23037">
    <property type="entry name" value="CYTOKINE RECEPTOR"/>
    <property type="match status" value="1"/>
</dbReference>
<keyword evidence="3 11" id="KW-0732">Signal</keyword>
<dbReference type="Pfam" id="PF00041">
    <property type="entry name" value="fn3"/>
    <property type="match status" value="1"/>
</dbReference>
<dbReference type="GO" id="GO:0016064">
    <property type="term" value="P:immunoglobulin mediated immune response"/>
    <property type="evidence" value="ECO:0007669"/>
    <property type="project" value="TreeGrafter"/>
</dbReference>
<dbReference type="Gene3D" id="2.60.40.10">
    <property type="entry name" value="Immunoglobulins"/>
    <property type="match status" value="2"/>
</dbReference>
<evidence type="ECO:0000313" key="14">
    <source>
        <dbReference type="Proteomes" id="UP001152622"/>
    </source>
</evidence>
<dbReference type="GO" id="GO:0004896">
    <property type="term" value="F:cytokine receptor activity"/>
    <property type="evidence" value="ECO:0007669"/>
    <property type="project" value="InterPro"/>
</dbReference>
<dbReference type="InterPro" id="IPR015321">
    <property type="entry name" value="TypeI_recpt_CBD"/>
</dbReference>
<dbReference type="GO" id="GO:0009897">
    <property type="term" value="C:external side of plasma membrane"/>
    <property type="evidence" value="ECO:0007669"/>
    <property type="project" value="TreeGrafter"/>
</dbReference>
<name>A0A9Q1FB38_SYNKA</name>
<dbReference type="SMART" id="SM00060">
    <property type="entry name" value="FN3"/>
    <property type="match status" value="1"/>
</dbReference>
<feature type="signal peptide" evidence="11">
    <location>
        <begin position="1"/>
        <end position="21"/>
    </location>
</feature>
<keyword evidence="2 10" id="KW-0812">Transmembrane</keyword>
<feature type="domain" description="Fibronectin type-III" evidence="12">
    <location>
        <begin position="332"/>
        <end position="435"/>
    </location>
</feature>
<proteinExistence type="predicted"/>
<feature type="region of interest" description="Disordered" evidence="9">
    <location>
        <begin position="69"/>
        <end position="89"/>
    </location>
</feature>
<evidence type="ECO:0000313" key="13">
    <source>
        <dbReference type="EMBL" id="KAJ8354716.1"/>
    </source>
</evidence>
<dbReference type="EMBL" id="JAINUF010000007">
    <property type="protein sequence ID" value="KAJ8354716.1"/>
    <property type="molecule type" value="Genomic_DNA"/>
</dbReference>
<evidence type="ECO:0000256" key="3">
    <source>
        <dbReference type="ARBA" id="ARBA00022729"/>
    </source>
</evidence>
<evidence type="ECO:0000256" key="9">
    <source>
        <dbReference type="SAM" id="MobiDB-lite"/>
    </source>
</evidence>
<evidence type="ECO:0000256" key="6">
    <source>
        <dbReference type="ARBA" id="ARBA00023157"/>
    </source>
</evidence>
<organism evidence="13 14">
    <name type="scientific">Synaphobranchus kaupii</name>
    <name type="common">Kaup's arrowtooth eel</name>
    <dbReference type="NCBI Taxonomy" id="118154"/>
    <lineage>
        <taxon>Eukaryota</taxon>
        <taxon>Metazoa</taxon>
        <taxon>Chordata</taxon>
        <taxon>Craniata</taxon>
        <taxon>Vertebrata</taxon>
        <taxon>Euteleostomi</taxon>
        <taxon>Actinopterygii</taxon>
        <taxon>Neopterygii</taxon>
        <taxon>Teleostei</taxon>
        <taxon>Anguilliformes</taxon>
        <taxon>Synaphobranchidae</taxon>
        <taxon>Synaphobranchus</taxon>
    </lineage>
</organism>
<dbReference type="PROSITE" id="PS50853">
    <property type="entry name" value="FN3"/>
    <property type="match status" value="1"/>
</dbReference>
<dbReference type="PROSITE" id="PS01354">
    <property type="entry name" value="HEMATOPO_REC_L_F3"/>
    <property type="match status" value="1"/>
</dbReference>
<reference evidence="13" key="1">
    <citation type="journal article" date="2023" name="Science">
        <title>Genome structures resolve the early diversification of teleost fishes.</title>
        <authorList>
            <person name="Parey E."/>
            <person name="Louis A."/>
            <person name="Montfort J."/>
            <person name="Bouchez O."/>
            <person name="Roques C."/>
            <person name="Iampietro C."/>
            <person name="Lluch J."/>
            <person name="Castinel A."/>
            <person name="Donnadieu C."/>
            <person name="Desvignes T."/>
            <person name="Floi Bucao C."/>
            <person name="Jouanno E."/>
            <person name="Wen M."/>
            <person name="Mejri S."/>
            <person name="Dirks R."/>
            <person name="Jansen H."/>
            <person name="Henkel C."/>
            <person name="Chen W.J."/>
            <person name="Zahm M."/>
            <person name="Cabau C."/>
            <person name="Klopp C."/>
            <person name="Thompson A.W."/>
            <person name="Robinson-Rechavi M."/>
            <person name="Braasch I."/>
            <person name="Lecointre G."/>
            <person name="Bobe J."/>
            <person name="Postlethwait J.H."/>
            <person name="Berthelot C."/>
            <person name="Roest Crollius H."/>
            <person name="Guiguen Y."/>
        </authorList>
    </citation>
    <scope>NUCLEOTIDE SEQUENCE</scope>
    <source>
        <strain evidence="13">WJC10195</strain>
    </source>
</reference>
<feature type="transmembrane region" description="Helical" evidence="10">
    <location>
        <begin position="624"/>
        <end position="644"/>
    </location>
</feature>
<dbReference type="Pfam" id="PF09240">
    <property type="entry name" value="IL6Ra-bind"/>
    <property type="match status" value="1"/>
</dbReference>
<dbReference type="CDD" id="cd00063">
    <property type="entry name" value="FN3"/>
    <property type="match status" value="1"/>
</dbReference>
<feature type="region of interest" description="Disordered" evidence="9">
    <location>
        <begin position="124"/>
        <end position="145"/>
    </location>
</feature>
<evidence type="ECO:0000256" key="11">
    <source>
        <dbReference type="SAM" id="SignalP"/>
    </source>
</evidence>
<comment type="caution">
    <text evidence="13">The sequence shown here is derived from an EMBL/GenBank/DDBJ whole genome shotgun (WGS) entry which is preliminary data.</text>
</comment>
<evidence type="ECO:0000256" key="4">
    <source>
        <dbReference type="ARBA" id="ARBA00022989"/>
    </source>
</evidence>
<dbReference type="SUPFAM" id="SSF49265">
    <property type="entry name" value="Fibronectin type III"/>
    <property type="match status" value="2"/>
</dbReference>
<gene>
    <name evidence="13" type="ORF">SKAU_G00222830</name>
</gene>
<evidence type="ECO:0000256" key="7">
    <source>
        <dbReference type="ARBA" id="ARBA00023170"/>
    </source>
</evidence>
<keyword evidence="14" id="KW-1185">Reference proteome</keyword>
<keyword evidence="5 10" id="KW-0472">Membrane</keyword>